<reference evidence="11 12" key="1">
    <citation type="journal article" date="2016" name="Antonie Van Leeuwenhoek">
        <title>Dongia soli sp. nov., isolated from soil from Dokdo, Korea.</title>
        <authorList>
            <person name="Kim D.U."/>
            <person name="Lee H."/>
            <person name="Kim H."/>
            <person name="Kim S.G."/>
            <person name="Ka J.O."/>
        </authorList>
    </citation>
    <scope>NUCLEOTIDE SEQUENCE [LARGE SCALE GENOMIC DNA]</scope>
    <source>
        <strain evidence="11 12">D78</strain>
    </source>
</reference>
<evidence type="ECO:0000256" key="8">
    <source>
        <dbReference type="ARBA" id="ARBA00023014"/>
    </source>
</evidence>
<dbReference type="InterPro" id="IPR036895">
    <property type="entry name" value="Uracil-DNA_glycosylase-like_sf"/>
</dbReference>
<dbReference type="SMART" id="SM00986">
    <property type="entry name" value="UDG"/>
    <property type="match status" value="1"/>
</dbReference>
<dbReference type="NCBIfam" id="TIGR03915">
    <property type="entry name" value="SAM_7_link_chp"/>
    <property type="match status" value="1"/>
</dbReference>
<dbReference type="EMBL" id="JAXCLW010000003">
    <property type="protein sequence ID" value="MDY0884077.1"/>
    <property type="molecule type" value="Genomic_DNA"/>
</dbReference>
<dbReference type="InterPro" id="IPR005273">
    <property type="entry name" value="Ura-DNA_glyco_family4"/>
</dbReference>
<protein>
    <recommendedName>
        <fullName evidence="2">Type-4 uracil-DNA glycosylase</fullName>
    </recommendedName>
</protein>
<dbReference type="Gene3D" id="3.40.470.10">
    <property type="entry name" value="Uracil-DNA glycosylase-like domain"/>
    <property type="match status" value="1"/>
</dbReference>
<evidence type="ECO:0000256" key="6">
    <source>
        <dbReference type="ARBA" id="ARBA00022801"/>
    </source>
</evidence>
<dbReference type="PANTHER" id="PTHR33693">
    <property type="entry name" value="TYPE-5 URACIL-DNA GLYCOSYLASE"/>
    <property type="match status" value="1"/>
</dbReference>
<evidence type="ECO:0000313" key="11">
    <source>
        <dbReference type="EMBL" id="MDY0884077.1"/>
    </source>
</evidence>
<evidence type="ECO:0000256" key="1">
    <source>
        <dbReference type="ARBA" id="ARBA00006521"/>
    </source>
</evidence>
<comment type="similarity">
    <text evidence="1">Belongs to the uracil-DNA glycosylase (UDG) superfamily. Type 4 (UDGa) family.</text>
</comment>
<dbReference type="InterPro" id="IPR025404">
    <property type="entry name" value="DUF4130"/>
</dbReference>
<dbReference type="PANTHER" id="PTHR33693:SF9">
    <property type="entry name" value="TYPE-4 URACIL-DNA GLYCOSYLASE"/>
    <property type="match status" value="1"/>
</dbReference>
<dbReference type="NCBIfam" id="TIGR03914">
    <property type="entry name" value="UDG_fam_dom"/>
    <property type="match status" value="1"/>
</dbReference>
<evidence type="ECO:0000256" key="9">
    <source>
        <dbReference type="ARBA" id="ARBA00023204"/>
    </source>
</evidence>
<evidence type="ECO:0000259" key="10">
    <source>
        <dbReference type="SMART" id="SM00986"/>
    </source>
</evidence>
<gene>
    <name evidence="11" type="ORF">SMD27_14595</name>
</gene>
<sequence length="487" mass="53816">MVGSRIALKPGADLAGFRLAVRRLVAAGVLPEDVIWDTGDAPDLFGGIGSESTSSIEAEECAENGQGAPVALPRAMTALIEAVICHRDPERYALLYALIWRVLHGERALLDVASDPLVHRLERMRKTVARDLHKMHAFLRFRRTETPEGGERFIAWFEPDHFILEAAAPFFVDRFRALTWSILTPVGSLYWDGVELTIGTAAERQDAPDSDPVESGWRGYYESTFNPARLNTTVMRGHMPKKYWHAMPETAAIPHLVQSAQARVKTMLENEVALPLKRSPAKAVAAMAKQAPQSLEALNRIIAGTAPFVPGATRAVLGEGPMAAEIAFVGEQPGDHEDLQGRPFVGPAGQLLDRALKDAGIDRGKSYLTNAVKHFKFEQRGKRRIHQKPTTGEVQHYRWWLLKELDFVKPRLVVALGGTAAFALTGKAMPITSSRGEAVFRSWRGYITLHPAYMLRLPDAAKEVAYESFVADLRRSREIAATCASEE</sequence>
<dbReference type="InterPro" id="IPR023875">
    <property type="entry name" value="DNA_repair_put"/>
</dbReference>
<dbReference type="CDD" id="cd10030">
    <property type="entry name" value="UDG-F4_TTUDGA_SPO1dp_like"/>
    <property type="match status" value="1"/>
</dbReference>
<keyword evidence="7" id="KW-0408">Iron</keyword>
<dbReference type="InterPro" id="IPR051536">
    <property type="entry name" value="UDG_Type-4/5"/>
</dbReference>
<dbReference type="SMART" id="SM00987">
    <property type="entry name" value="UreE_C"/>
    <property type="match status" value="1"/>
</dbReference>
<keyword evidence="8" id="KW-0411">Iron-sulfur</keyword>
<organism evidence="11 12">
    <name type="scientific">Dongia soli</name>
    <dbReference type="NCBI Taxonomy" id="600628"/>
    <lineage>
        <taxon>Bacteria</taxon>
        <taxon>Pseudomonadati</taxon>
        <taxon>Pseudomonadota</taxon>
        <taxon>Alphaproteobacteria</taxon>
        <taxon>Rhodospirillales</taxon>
        <taxon>Dongiaceae</taxon>
        <taxon>Dongia</taxon>
    </lineage>
</organism>
<keyword evidence="5" id="KW-0227">DNA damage</keyword>
<proteinExistence type="inferred from homology"/>
<dbReference type="RefSeq" id="WP_320509134.1">
    <property type="nucleotide sequence ID" value="NZ_JAXCLW010000003.1"/>
</dbReference>
<keyword evidence="3" id="KW-0004">4Fe-4S</keyword>
<dbReference type="Proteomes" id="UP001279642">
    <property type="component" value="Unassembled WGS sequence"/>
</dbReference>
<dbReference type="Pfam" id="PF13566">
    <property type="entry name" value="DUF4130"/>
    <property type="match status" value="1"/>
</dbReference>
<keyword evidence="4" id="KW-0479">Metal-binding</keyword>
<dbReference type="SUPFAM" id="SSF52141">
    <property type="entry name" value="Uracil-DNA glycosylase-like"/>
    <property type="match status" value="1"/>
</dbReference>
<evidence type="ECO:0000313" key="12">
    <source>
        <dbReference type="Proteomes" id="UP001279642"/>
    </source>
</evidence>
<keyword evidence="12" id="KW-1185">Reference proteome</keyword>
<evidence type="ECO:0000256" key="2">
    <source>
        <dbReference type="ARBA" id="ARBA00019403"/>
    </source>
</evidence>
<dbReference type="Pfam" id="PF03167">
    <property type="entry name" value="UDG"/>
    <property type="match status" value="1"/>
</dbReference>
<name>A0ABU5EDU2_9PROT</name>
<feature type="domain" description="Uracil-DNA glycosylase-like" evidence="10">
    <location>
        <begin position="317"/>
        <end position="474"/>
    </location>
</feature>
<comment type="caution">
    <text evidence="11">The sequence shown here is derived from an EMBL/GenBank/DDBJ whole genome shotgun (WGS) entry which is preliminary data.</text>
</comment>
<evidence type="ECO:0000256" key="5">
    <source>
        <dbReference type="ARBA" id="ARBA00022763"/>
    </source>
</evidence>
<accession>A0ABU5EDU2</accession>
<evidence type="ECO:0000256" key="4">
    <source>
        <dbReference type="ARBA" id="ARBA00022723"/>
    </source>
</evidence>
<evidence type="ECO:0000256" key="7">
    <source>
        <dbReference type="ARBA" id="ARBA00023004"/>
    </source>
</evidence>
<keyword evidence="9" id="KW-0234">DNA repair</keyword>
<evidence type="ECO:0000256" key="3">
    <source>
        <dbReference type="ARBA" id="ARBA00022485"/>
    </source>
</evidence>
<keyword evidence="6" id="KW-0378">Hydrolase</keyword>
<dbReference type="InterPro" id="IPR005122">
    <property type="entry name" value="Uracil-DNA_glycosylase-like"/>
</dbReference>